<dbReference type="STRING" id="400055.SAMN04490243_1109"/>
<feature type="transmembrane region" description="Helical" evidence="1">
    <location>
        <begin position="69"/>
        <end position="89"/>
    </location>
</feature>
<feature type="transmembrane region" description="Helical" evidence="1">
    <location>
        <begin position="7"/>
        <end position="25"/>
    </location>
</feature>
<dbReference type="Pfam" id="PF19665">
    <property type="entry name" value="DUF6168"/>
    <property type="match status" value="1"/>
</dbReference>
<dbReference type="Proteomes" id="UP000199534">
    <property type="component" value="Unassembled WGS sequence"/>
</dbReference>
<evidence type="ECO:0000313" key="3">
    <source>
        <dbReference type="Proteomes" id="UP000199534"/>
    </source>
</evidence>
<keyword evidence="3" id="KW-1185">Reference proteome</keyword>
<evidence type="ECO:0000256" key="1">
    <source>
        <dbReference type="SAM" id="Phobius"/>
    </source>
</evidence>
<evidence type="ECO:0000313" key="2">
    <source>
        <dbReference type="EMBL" id="SFR36240.1"/>
    </source>
</evidence>
<dbReference type="OrthoDB" id="1451982at2"/>
<dbReference type="AlphaFoldDB" id="A0A1I6G279"/>
<gene>
    <name evidence="2" type="ORF">SAMN04490243_1109</name>
</gene>
<name>A0A1I6G279_9FLAO</name>
<organism evidence="2 3">
    <name type="scientific">Robiginitalea myxolifaciens</name>
    <dbReference type="NCBI Taxonomy" id="400055"/>
    <lineage>
        <taxon>Bacteria</taxon>
        <taxon>Pseudomonadati</taxon>
        <taxon>Bacteroidota</taxon>
        <taxon>Flavobacteriia</taxon>
        <taxon>Flavobacteriales</taxon>
        <taxon>Flavobacteriaceae</taxon>
        <taxon>Robiginitalea</taxon>
    </lineage>
</organism>
<sequence length="139" mass="15639">MKSLPFLLRYTLSLILVLGIAFWVHTTWRSSIGLTSLGDLLVPSYLIQAALALGIVAVLYLLRQRFKNLLGFLFIAGSLLKFLFFFLYFYPPYKADGQLDGSEFAAFFVPYGISLVLETVFAAQMLRRLEKDDEAGNAV</sequence>
<dbReference type="InterPro" id="IPR046166">
    <property type="entry name" value="DUF6168"/>
</dbReference>
<accession>A0A1I6G279</accession>
<keyword evidence="1" id="KW-0812">Transmembrane</keyword>
<dbReference type="RefSeq" id="WP_092981335.1">
    <property type="nucleotide sequence ID" value="NZ_FOYQ01000001.1"/>
</dbReference>
<feature type="transmembrane region" description="Helical" evidence="1">
    <location>
        <begin position="45"/>
        <end position="62"/>
    </location>
</feature>
<dbReference type="EMBL" id="FOYQ01000001">
    <property type="protein sequence ID" value="SFR36240.1"/>
    <property type="molecule type" value="Genomic_DNA"/>
</dbReference>
<protein>
    <submittedName>
        <fullName evidence="2">Uncharacterized protein</fullName>
    </submittedName>
</protein>
<keyword evidence="1" id="KW-1133">Transmembrane helix</keyword>
<feature type="transmembrane region" description="Helical" evidence="1">
    <location>
        <begin position="104"/>
        <end position="123"/>
    </location>
</feature>
<keyword evidence="1" id="KW-0472">Membrane</keyword>
<reference evidence="2 3" key="1">
    <citation type="submission" date="2016-10" db="EMBL/GenBank/DDBJ databases">
        <authorList>
            <person name="de Groot N.N."/>
        </authorList>
    </citation>
    <scope>NUCLEOTIDE SEQUENCE [LARGE SCALE GENOMIC DNA]</scope>
    <source>
        <strain evidence="2 3">DSM 21019</strain>
    </source>
</reference>
<proteinExistence type="predicted"/>